<name>A0A1T5AZI5_9SPHI</name>
<proteinExistence type="predicted"/>
<feature type="region of interest" description="Disordered" evidence="1">
    <location>
        <begin position="76"/>
        <end position="98"/>
    </location>
</feature>
<dbReference type="AlphaFoldDB" id="A0A1T5AZI5"/>
<protein>
    <recommendedName>
        <fullName evidence="5">NVEALA protein</fullName>
    </recommendedName>
</protein>
<dbReference type="RefSeq" id="WP_079701667.1">
    <property type="nucleotide sequence ID" value="NZ_FUYR01000001.1"/>
</dbReference>
<keyword evidence="2" id="KW-0732">Signal</keyword>
<dbReference type="STRING" id="572036.SAMN05661099_1158"/>
<gene>
    <name evidence="3" type="ORF">SAMN05661099_1158</name>
</gene>
<dbReference type="Proteomes" id="UP000189981">
    <property type="component" value="Unassembled WGS sequence"/>
</dbReference>
<keyword evidence="4" id="KW-1185">Reference proteome</keyword>
<sequence length="98" mass="10433">MKNFKINFGLIALILGSFVAFAFKAPEAKQNIGSSIQWFSYNPLAGDPDDPQAYSELPGEPECNGDADLCAIQAEEDGISGKPTQAGVDSPVAVREEL</sequence>
<feature type="signal peptide" evidence="2">
    <location>
        <begin position="1"/>
        <end position="22"/>
    </location>
</feature>
<feature type="chain" id="PRO_5012910955" description="NVEALA protein" evidence="2">
    <location>
        <begin position="23"/>
        <end position="98"/>
    </location>
</feature>
<evidence type="ECO:0000313" key="3">
    <source>
        <dbReference type="EMBL" id="SKB40366.1"/>
    </source>
</evidence>
<accession>A0A1T5AZI5</accession>
<organism evidence="3 4">
    <name type="scientific">Daejeonella lutea</name>
    <dbReference type="NCBI Taxonomy" id="572036"/>
    <lineage>
        <taxon>Bacteria</taxon>
        <taxon>Pseudomonadati</taxon>
        <taxon>Bacteroidota</taxon>
        <taxon>Sphingobacteriia</taxon>
        <taxon>Sphingobacteriales</taxon>
        <taxon>Sphingobacteriaceae</taxon>
        <taxon>Daejeonella</taxon>
    </lineage>
</organism>
<reference evidence="4" key="1">
    <citation type="submission" date="2017-02" db="EMBL/GenBank/DDBJ databases">
        <authorList>
            <person name="Varghese N."/>
            <person name="Submissions S."/>
        </authorList>
    </citation>
    <scope>NUCLEOTIDE SEQUENCE [LARGE SCALE GENOMIC DNA]</scope>
    <source>
        <strain evidence="4">DSM 22385</strain>
    </source>
</reference>
<evidence type="ECO:0000313" key="4">
    <source>
        <dbReference type="Proteomes" id="UP000189981"/>
    </source>
</evidence>
<evidence type="ECO:0000256" key="2">
    <source>
        <dbReference type="SAM" id="SignalP"/>
    </source>
</evidence>
<evidence type="ECO:0000256" key="1">
    <source>
        <dbReference type="SAM" id="MobiDB-lite"/>
    </source>
</evidence>
<evidence type="ECO:0008006" key="5">
    <source>
        <dbReference type="Google" id="ProtNLM"/>
    </source>
</evidence>
<dbReference type="OrthoDB" id="769564at2"/>
<dbReference type="EMBL" id="FUYR01000001">
    <property type="protein sequence ID" value="SKB40366.1"/>
    <property type="molecule type" value="Genomic_DNA"/>
</dbReference>